<evidence type="ECO:0000313" key="3">
    <source>
        <dbReference type="Proteomes" id="UP000789342"/>
    </source>
</evidence>
<feature type="non-terminal residue" evidence="2">
    <location>
        <position position="96"/>
    </location>
</feature>
<feature type="compositionally biased region" description="Basic and acidic residues" evidence="1">
    <location>
        <begin position="75"/>
        <end position="90"/>
    </location>
</feature>
<dbReference type="AlphaFoldDB" id="A0A9N9D9Z9"/>
<feature type="non-terminal residue" evidence="2">
    <location>
        <position position="1"/>
    </location>
</feature>
<accession>A0A9N9D9Z9</accession>
<sequence length="96" mass="10893">MYLLSLKLRGTMRRIDTDGMKGWKESNHDEATSHGTDNILSKSIIATIRQDLEVSTDGQDVVGMKGPPTTYKSQKKIEGKERHLTERMYDESDYSA</sequence>
<comment type="caution">
    <text evidence="2">The sequence shown here is derived from an EMBL/GenBank/DDBJ whole genome shotgun (WGS) entry which is preliminary data.</text>
</comment>
<proteinExistence type="predicted"/>
<reference evidence="2" key="1">
    <citation type="submission" date="2021-06" db="EMBL/GenBank/DDBJ databases">
        <authorList>
            <person name="Kallberg Y."/>
            <person name="Tangrot J."/>
            <person name="Rosling A."/>
        </authorList>
    </citation>
    <scope>NUCLEOTIDE SEQUENCE</scope>
    <source>
        <strain evidence="2">CL551</strain>
    </source>
</reference>
<evidence type="ECO:0000313" key="2">
    <source>
        <dbReference type="EMBL" id="CAG8627920.1"/>
    </source>
</evidence>
<evidence type="ECO:0000256" key="1">
    <source>
        <dbReference type="SAM" id="MobiDB-lite"/>
    </source>
</evidence>
<organism evidence="2 3">
    <name type="scientific">Acaulospora morrowiae</name>
    <dbReference type="NCBI Taxonomy" id="94023"/>
    <lineage>
        <taxon>Eukaryota</taxon>
        <taxon>Fungi</taxon>
        <taxon>Fungi incertae sedis</taxon>
        <taxon>Mucoromycota</taxon>
        <taxon>Glomeromycotina</taxon>
        <taxon>Glomeromycetes</taxon>
        <taxon>Diversisporales</taxon>
        <taxon>Acaulosporaceae</taxon>
        <taxon>Acaulospora</taxon>
    </lineage>
</organism>
<feature type="region of interest" description="Disordered" evidence="1">
    <location>
        <begin position="58"/>
        <end position="96"/>
    </location>
</feature>
<dbReference type="EMBL" id="CAJVPV010008212">
    <property type="protein sequence ID" value="CAG8627920.1"/>
    <property type="molecule type" value="Genomic_DNA"/>
</dbReference>
<name>A0A9N9D9Z9_9GLOM</name>
<keyword evidence="3" id="KW-1185">Reference proteome</keyword>
<dbReference type="Proteomes" id="UP000789342">
    <property type="component" value="Unassembled WGS sequence"/>
</dbReference>
<gene>
    <name evidence="2" type="ORF">AMORRO_LOCUS8955</name>
</gene>
<protein>
    <submittedName>
        <fullName evidence="2">18820_t:CDS:1</fullName>
    </submittedName>
</protein>